<proteinExistence type="predicted"/>
<feature type="compositionally biased region" description="Basic residues" evidence="1">
    <location>
        <begin position="562"/>
        <end position="574"/>
    </location>
</feature>
<evidence type="ECO:0000256" key="1">
    <source>
        <dbReference type="SAM" id="MobiDB-lite"/>
    </source>
</evidence>
<sequence>MDSNGDHIFDPFAEFMFGMVGLDETATASGSNQSQGNIDPALLALNAPSASNAPLASNSGITQPAPPTLPTVGGNAAGNVPALPPIALWSTSNLGSTRPTVGGNATAGGNAAQGYGNVPVQPAMTFWPTSNLGSTQPTPPTLPTVGGNAAVGANVAYGYGHAPANLPVAPLASSSFDSSSIPTPQLPALPTLVDSLIVRLRIPRAKVQEMYREEQKWMLQLKESQAKRIIQRQKNEQALAHRMGDNVTIEKRPTDIGVTIRGIFWMPPANDSTIPLTHAEQVTHVDALAVAIKNNQGCREQADRAAFQNRWADTSSFYSQEEVEAAAKEIVDAMIEIHLKGWRKAIFDRDERECYQTTMFYTFQDRFESLHELLMYSKTCCKDVMKGLKFWALIGNPRMFLQRTQVNMNSNNLKAVRIAKGTEKLAEEGAVIATQRKRKAGSHDETSPRPRKSQKTLPGSTATGAAAPTTVVATSTTGADNSTTGTISLTGTAPTTSMPSTGISFGYSNLTLTDTPSPTGTTSPTGPTTSTGAAFPTAFNNRVREENDDSDALEPGSGADNRRKKIAMKARNARRSSQQD</sequence>
<feature type="compositionally biased region" description="Low complexity" evidence="1">
    <location>
        <begin position="458"/>
        <end position="479"/>
    </location>
</feature>
<name>A0A3M7M1X7_9PLEO</name>
<dbReference type="OrthoDB" id="3791931at2759"/>
<accession>A0A3M7M1X7</accession>
<feature type="compositionally biased region" description="Low complexity" evidence="1">
    <location>
        <begin position="515"/>
        <end position="539"/>
    </location>
</feature>
<evidence type="ECO:0000313" key="2">
    <source>
        <dbReference type="EMBL" id="RMZ68493.1"/>
    </source>
</evidence>
<organism evidence="2 3">
    <name type="scientific">Pyrenophora seminiperda CCB06</name>
    <dbReference type="NCBI Taxonomy" id="1302712"/>
    <lineage>
        <taxon>Eukaryota</taxon>
        <taxon>Fungi</taxon>
        <taxon>Dikarya</taxon>
        <taxon>Ascomycota</taxon>
        <taxon>Pezizomycotina</taxon>
        <taxon>Dothideomycetes</taxon>
        <taxon>Pleosporomycetidae</taxon>
        <taxon>Pleosporales</taxon>
        <taxon>Pleosporineae</taxon>
        <taxon>Pleosporaceae</taxon>
        <taxon>Pyrenophora</taxon>
    </lineage>
</organism>
<dbReference type="EMBL" id="KE747816">
    <property type="protein sequence ID" value="RMZ68493.1"/>
    <property type="molecule type" value="Genomic_DNA"/>
</dbReference>
<gene>
    <name evidence="2" type="ORF">GMOD_00008200</name>
</gene>
<reference evidence="2 3" key="1">
    <citation type="journal article" date="2014" name="PLoS ONE">
        <title>De novo Genome Assembly of the Fungal Plant Pathogen Pyrenophora semeniperda.</title>
        <authorList>
            <person name="Soliai M.M."/>
            <person name="Meyer S.E."/>
            <person name="Udall J.A."/>
            <person name="Elzinga D.E."/>
            <person name="Hermansen R.A."/>
            <person name="Bodily P.M."/>
            <person name="Hart A.A."/>
            <person name="Coleman C.E."/>
        </authorList>
    </citation>
    <scope>NUCLEOTIDE SEQUENCE [LARGE SCALE GENOMIC DNA]</scope>
    <source>
        <strain evidence="2 3">CCB06</strain>
        <tissue evidence="2">Mycelium</tissue>
    </source>
</reference>
<feature type="region of interest" description="Disordered" evidence="1">
    <location>
        <begin position="430"/>
        <end position="580"/>
    </location>
</feature>
<keyword evidence="3" id="KW-1185">Reference proteome</keyword>
<evidence type="ECO:0000313" key="3">
    <source>
        <dbReference type="Proteomes" id="UP000265663"/>
    </source>
</evidence>
<protein>
    <submittedName>
        <fullName evidence="2">Uncharacterized protein</fullName>
    </submittedName>
</protein>
<feature type="compositionally biased region" description="Polar residues" evidence="1">
    <location>
        <begin position="480"/>
        <end position="514"/>
    </location>
</feature>
<dbReference type="Proteomes" id="UP000265663">
    <property type="component" value="Unassembled WGS sequence"/>
</dbReference>
<dbReference type="AlphaFoldDB" id="A0A3M7M1X7"/>
<feature type="region of interest" description="Disordered" evidence="1">
    <location>
        <begin position="53"/>
        <end position="76"/>
    </location>
</feature>